<dbReference type="AlphaFoldDB" id="A0A098S0Q1"/>
<evidence type="ECO:0000313" key="4">
    <source>
        <dbReference type="Proteomes" id="UP000029736"/>
    </source>
</evidence>
<dbReference type="CDD" id="cd00531">
    <property type="entry name" value="NTF2_like"/>
    <property type="match status" value="1"/>
</dbReference>
<name>A0A098S0Q1_9BACT</name>
<dbReference type="Pfam" id="PF14534">
    <property type="entry name" value="DUF4440"/>
    <property type="match status" value="1"/>
</dbReference>
<feature type="domain" description="DUF4440" evidence="2">
    <location>
        <begin position="32"/>
        <end position="141"/>
    </location>
</feature>
<reference evidence="3 4" key="1">
    <citation type="journal article" date="2014" name="Int. J. Syst. Evol. Microbiol.">
        <title>Phaeodactylibacter xiamenensis gen. nov., sp. nov., a member of the family Saprospiraceae isolated from the marine alga Phaeodactylum tricornutum.</title>
        <authorList>
            <person name="Chen Z.Jr."/>
            <person name="Lei X."/>
            <person name="Lai Q."/>
            <person name="Li Y."/>
            <person name="Zhang B."/>
            <person name="Zhang J."/>
            <person name="Zhang H."/>
            <person name="Yang L."/>
            <person name="Zheng W."/>
            <person name="Tian Y."/>
            <person name="Yu Z."/>
            <person name="Xu H.Jr."/>
            <person name="Zheng T."/>
        </authorList>
    </citation>
    <scope>NUCLEOTIDE SEQUENCE [LARGE SCALE GENOMIC DNA]</scope>
    <source>
        <strain evidence="3 4">KD52</strain>
    </source>
</reference>
<evidence type="ECO:0000313" key="3">
    <source>
        <dbReference type="EMBL" id="KGE85348.1"/>
    </source>
</evidence>
<dbReference type="InterPro" id="IPR032710">
    <property type="entry name" value="NTF2-like_dom_sf"/>
</dbReference>
<evidence type="ECO:0000259" key="2">
    <source>
        <dbReference type="Pfam" id="PF14534"/>
    </source>
</evidence>
<comment type="caution">
    <text evidence="3">The sequence shown here is derived from an EMBL/GenBank/DDBJ whole genome shotgun (WGS) entry which is preliminary data.</text>
</comment>
<proteinExistence type="predicted"/>
<keyword evidence="1" id="KW-0732">Signal</keyword>
<protein>
    <recommendedName>
        <fullName evidence="2">DUF4440 domain-containing protein</fullName>
    </recommendedName>
</protein>
<dbReference type="SUPFAM" id="SSF54427">
    <property type="entry name" value="NTF2-like"/>
    <property type="match status" value="1"/>
</dbReference>
<dbReference type="RefSeq" id="WP_044228449.1">
    <property type="nucleotide sequence ID" value="NZ_CAKZLC010000483.1"/>
</dbReference>
<gene>
    <name evidence="3" type="ORF">IX84_28010</name>
</gene>
<dbReference type="Gene3D" id="3.10.450.50">
    <property type="match status" value="1"/>
</dbReference>
<evidence type="ECO:0000256" key="1">
    <source>
        <dbReference type="SAM" id="SignalP"/>
    </source>
</evidence>
<organism evidence="3 4">
    <name type="scientific">Phaeodactylibacter xiamenensis</name>
    <dbReference type="NCBI Taxonomy" id="1524460"/>
    <lineage>
        <taxon>Bacteria</taxon>
        <taxon>Pseudomonadati</taxon>
        <taxon>Bacteroidota</taxon>
        <taxon>Saprospiria</taxon>
        <taxon>Saprospirales</taxon>
        <taxon>Haliscomenobacteraceae</taxon>
        <taxon>Phaeodactylibacter</taxon>
    </lineage>
</organism>
<keyword evidence="4" id="KW-1185">Reference proteome</keyword>
<dbReference type="OrthoDB" id="9814425at2"/>
<accession>A0A098S0Q1</accession>
<dbReference type="InterPro" id="IPR027843">
    <property type="entry name" value="DUF4440"/>
</dbReference>
<sequence>MKFVMLSVLVACFTCSLHAQVYTGDSTEIQSILKHIDAFSQAYMNGDYDAIANAYTRDGKIMPAGTKIIEGRTAIRERWVLPEGVTVPYHKIKPEEINILGDTAYDIGYYEGRTRRANGEESSWQGKYVIIWKKVEGNWKIYVDIWNRVTEPEK</sequence>
<feature type="chain" id="PRO_5001947664" description="DUF4440 domain-containing protein" evidence="1">
    <location>
        <begin position="20"/>
        <end position="154"/>
    </location>
</feature>
<dbReference type="Proteomes" id="UP000029736">
    <property type="component" value="Unassembled WGS sequence"/>
</dbReference>
<dbReference type="STRING" id="1524460.IX84_28010"/>
<dbReference type="EMBL" id="JPOS01000090">
    <property type="protein sequence ID" value="KGE85348.1"/>
    <property type="molecule type" value="Genomic_DNA"/>
</dbReference>
<feature type="signal peptide" evidence="1">
    <location>
        <begin position="1"/>
        <end position="19"/>
    </location>
</feature>